<gene>
    <name evidence="1" type="ORF">QFC22_003660</name>
</gene>
<name>A0ACC2X565_9TREE</name>
<dbReference type="EMBL" id="JASBWU010000009">
    <property type="protein sequence ID" value="KAJ9119168.1"/>
    <property type="molecule type" value="Genomic_DNA"/>
</dbReference>
<keyword evidence="2" id="KW-1185">Reference proteome</keyword>
<dbReference type="Proteomes" id="UP001243375">
    <property type="component" value="Unassembled WGS sequence"/>
</dbReference>
<accession>A0ACC2X565</accession>
<organism evidence="1 2">
    <name type="scientific">Naganishia vaughanmartiniae</name>
    <dbReference type="NCBI Taxonomy" id="1424756"/>
    <lineage>
        <taxon>Eukaryota</taxon>
        <taxon>Fungi</taxon>
        <taxon>Dikarya</taxon>
        <taxon>Basidiomycota</taxon>
        <taxon>Agaricomycotina</taxon>
        <taxon>Tremellomycetes</taxon>
        <taxon>Filobasidiales</taxon>
        <taxon>Filobasidiaceae</taxon>
        <taxon>Naganishia</taxon>
    </lineage>
</organism>
<reference evidence="1" key="1">
    <citation type="submission" date="2023-04" db="EMBL/GenBank/DDBJ databases">
        <title>Draft Genome sequencing of Naganishia species isolated from polar environments using Oxford Nanopore Technology.</title>
        <authorList>
            <person name="Leo P."/>
            <person name="Venkateswaran K."/>
        </authorList>
    </citation>
    <scope>NUCLEOTIDE SEQUENCE</scope>
    <source>
        <strain evidence="1">MNA-CCFEE 5425</strain>
    </source>
</reference>
<proteinExistence type="predicted"/>
<evidence type="ECO:0000313" key="2">
    <source>
        <dbReference type="Proteomes" id="UP001243375"/>
    </source>
</evidence>
<sequence length="184" mass="20591">MLANYRGPVSLKDPSHANGKPVVTYLSRQEANHRKLNPDTHEELIMALKALEQEGLAEVNVEEFADADDKDDQVAKLSRTTILVGVHGNGLTNLIWMTPDTYGRSAVYEIQQPGMFTDDYAILSKALGIEHWIIGGRDENLEYCQRSTCGIYGTSEGIDPGHWSFTLRVPELVKRVRNHLMSLP</sequence>
<evidence type="ECO:0000313" key="1">
    <source>
        <dbReference type="EMBL" id="KAJ9119168.1"/>
    </source>
</evidence>
<comment type="caution">
    <text evidence="1">The sequence shown here is derived from an EMBL/GenBank/DDBJ whole genome shotgun (WGS) entry which is preliminary data.</text>
</comment>
<protein>
    <submittedName>
        <fullName evidence="1">Uncharacterized protein</fullName>
    </submittedName>
</protein>